<evidence type="ECO:0000256" key="5">
    <source>
        <dbReference type="ARBA" id="ARBA00022989"/>
    </source>
</evidence>
<reference evidence="8" key="1">
    <citation type="submission" date="2023-03" db="EMBL/GenBank/DDBJ databases">
        <authorList>
            <person name="Steffen K."/>
            <person name="Cardenas P."/>
        </authorList>
    </citation>
    <scope>NUCLEOTIDE SEQUENCE</scope>
</reference>
<feature type="transmembrane region" description="Helical" evidence="7">
    <location>
        <begin position="461"/>
        <end position="484"/>
    </location>
</feature>
<evidence type="ECO:0000256" key="1">
    <source>
        <dbReference type="ARBA" id="ARBA00004141"/>
    </source>
</evidence>
<proteinExistence type="inferred from homology"/>
<evidence type="ECO:0000313" key="9">
    <source>
        <dbReference type="Proteomes" id="UP001174909"/>
    </source>
</evidence>
<keyword evidence="5 7" id="KW-1133">Transmembrane helix</keyword>
<evidence type="ECO:0000256" key="4">
    <source>
        <dbReference type="ARBA" id="ARBA00022729"/>
    </source>
</evidence>
<dbReference type="InterPro" id="IPR004240">
    <property type="entry name" value="EMP70"/>
</dbReference>
<feature type="transmembrane region" description="Helical" evidence="7">
    <location>
        <begin position="544"/>
        <end position="572"/>
    </location>
</feature>
<dbReference type="Pfam" id="PF02990">
    <property type="entry name" value="EMP70"/>
    <property type="match status" value="1"/>
</dbReference>
<sequence length="688" mass="78184">MAACVRLCLLLAVLSWAEAFYLPGLAATNFCEEEVKEKHSKGTCKSRVYVHVNKLDSSETIVPYEYTSFDFCEPDEDSPDKDPVENLGQVVFGERIRASAYNVIFRKDVSEPVVVCEKKYNKKKGPLSFLKERIHEGYMQQWVIDNMPVTWCYKILESDKPFCTTRFPVGCYVTSSGQRHDACFLSEKMKEKGATYIFNNVHLILSYHKGTPPEFTDGRIVRAQVKLSSCSSTACTDPMVIDSDSARKSLKGKDGKLVVPYMYTVEFEEEEGIKWASRWDYILGSMPQTNVQWFSLINSVLITIFLTAMVTMILLRSIHRDIMKYNKEDTEDIQKDFGWKLVHGDVFRPPTCTMTLAVCVGSGAQLLVMAVIALVFACLGFLSPPNRGALMTSVLVVYVFMGAVAGYVSARLYIVMGGLKWKSNALATALFVPGTCFSVFFTLNLFLWGAGSSAAIPFTTLLALLCLWFGISLPLTFFGAFLGFRKHPIEQPVKTNQIPREIPEQNWLSHTIPTSLMGGILPFGCVFIQLFFILSSIWGGQIYYMFGFLLLAFVVLVVVCAQTSIIICYFHLGSEDYRWWWRSFFSTGTTALYLFLFSLHYFVYKTTITGWLSYFVFFGYTFIMVFLFWILCGTIGFLACLLFVRKIYTHTALMQLQRFHSQFVPIQWNPSKADNLEPQHFVHCRGFA</sequence>
<evidence type="ECO:0000256" key="3">
    <source>
        <dbReference type="ARBA" id="ARBA00022692"/>
    </source>
</evidence>
<comment type="similarity">
    <text evidence="2 7">Belongs to the nonaspanin (TM9SF) (TC 9.A.2) family.</text>
</comment>
<evidence type="ECO:0000256" key="2">
    <source>
        <dbReference type="ARBA" id="ARBA00005227"/>
    </source>
</evidence>
<feature type="chain" id="PRO_5041484293" description="Transmembrane 9 superfamily member" evidence="7">
    <location>
        <begin position="20"/>
        <end position="688"/>
    </location>
</feature>
<dbReference type="AlphaFoldDB" id="A0AA35SJ59"/>
<evidence type="ECO:0000313" key="8">
    <source>
        <dbReference type="EMBL" id="CAI8031055.1"/>
    </source>
</evidence>
<evidence type="ECO:0000256" key="7">
    <source>
        <dbReference type="RuleBase" id="RU363079"/>
    </source>
</evidence>
<keyword evidence="6 7" id="KW-0472">Membrane</keyword>
<evidence type="ECO:0000256" key="6">
    <source>
        <dbReference type="ARBA" id="ARBA00023136"/>
    </source>
</evidence>
<dbReference type="PANTHER" id="PTHR10766">
    <property type="entry name" value="TRANSMEMBRANE 9 SUPERFAMILY PROTEIN"/>
    <property type="match status" value="1"/>
</dbReference>
<keyword evidence="9" id="KW-1185">Reference proteome</keyword>
<protein>
    <recommendedName>
        <fullName evidence="7">Transmembrane 9 superfamily member</fullName>
    </recommendedName>
</protein>
<dbReference type="GO" id="GO:0072657">
    <property type="term" value="P:protein localization to membrane"/>
    <property type="evidence" value="ECO:0007669"/>
    <property type="project" value="TreeGrafter"/>
</dbReference>
<feature type="transmembrane region" description="Helical" evidence="7">
    <location>
        <begin position="388"/>
        <end position="414"/>
    </location>
</feature>
<comment type="subcellular location">
    <subcellularLocation>
        <location evidence="1">Membrane</location>
        <topology evidence="1">Multi-pass membrane protein</topology>
    </subcellularLocation>
</comment>
<dbReference type="EMBL" id="CASHTH010002516">
    <property type="protein sequence ID" value="CAI8031055.1"/>
    <property type="molecule type" value="Genomic_DNA"/>
</dbReference>
<dbReference type="GO" id="GO:0016020">
    <property type="term" value="C:membrane"/>
    <property type="evidence" value="ECO:0007669"/>
    <property type="project" value="UniProtKB-SubCell"/>
</dbReference>
<feature type="transmembrane region" description="Helical" evidence="7">
    <location>
        <begin position="356"/>
        <end position="382"/>
    </location>
</feature>
<organism evidence="8 9">
    <name type="scientific">Geodia barretti</name>
    <name type="common">Barrett's horny sponge</name>
    <dbReference type="NCBI Taxonomy" id="519541"/>
    <lineage>
        <taxon>Eukaryota</taxon>
        <taxon>Metazoa</taxon>
        <taxon>Porifera</taxon>
        <taxon>Demospongiae</taxon>
        <taxon>Heteroscleromorpha</taxon>
        <taxon>Tetractinellida</taxon>
        <taxon>Astrophorina</taxon>
        <taxon>Geodiidae</taxon>
        <taxon>Geodia</taxon>
    </lineage>
</organism>
<dbReference type="PANTHER" id="PTHR10766:SF111">
    <property type="entry name" value="TRANSMEMBRANE 9 SUPERFAMILY MEMBER 2"/>
    <property type="match status" value="1"/>
</dbReference>
<feature type="transmembrane region" description="Helical" evidence="7">
    <location>
        <begin position="426"/>
        <end position="449"/>
    </location>
</feature>
<name>A0AA35SJ59_GEOBA</name>
<feature type="signal peptide" evidence="7">
    <location>
        <begin position="1"/>
        <end position="19"/>
    </location>
</feature>
<gene>
    <name evidence="8" type="ORF">GBAR_LOCUS17616</name>
</gene>
<dbReference type="Proteomes" id="UP001174909">
    <property type="component" value="Unassembled WGS sequence"/>
</dbReference>
<keyword evidence="4 7" id="KW-0732">Signal</keyword>
<feature type="transmembrane region" description="Helical" evidence="7">
    <location>
        <begin position="615"/>
        <end position="644"/>
    </location>
</feature>
<dbReference type="GO" id="GO:0005737">
    <property type="term" value="C:cytoplasm"/>
    <property type="evidence" value="ECO:0007669"/>
    <property type="project" value="UniProtKB-ARBA"/>
</dbReference>
<feature type="transmembrane region" description="Helical" evidence="7">
    <location>
        <begin position="293"/>
        <end position="315"/>
    </location>
</feature>
<keyword evidence="3 7" id="KW-0812">Transmembrane</keyword>
<comment type="caution">
    <text evidence="8">The sequence shown here is derived from an EMBL/GenBank/DDBJ whole genome shotgun (WGS) entry which is preliminary data.</text>
</comment>
<accession>A0AA35SJ59</accession>
<feature type="transmembrane region" description="Helical" evidence="7">
    <location>
        <begin position="516"/>
        <end position="538"/>
    </location>
</feature>
<feature type="transmembrane region" description="Helical" evidence="7">
    <location>
        <begin position="584"/>
        <end position="603"/>
    </location>
</feature>